<evidence type="ECO:0000256" key="1">
    <source>
        <dbReference type="ARBA" id="ARBA00005495"/>
    </source>
</evidence>
<organism evidence="6 7">
    <name type="scientific">Terricaulis silvestris</name>
    <dbReference type="NCBI Taxonomy" id="2686094"/>
    <lineage>
        <taxon>Bacteria</taxon>
        <taxon>Pseudomonadati</taxon>
        <taxon>Pseudomonadota</taxon>
        <taxon>Alphaproteobacteria</taxon>
        <taxon>Caulobacterales</taxon>
        <taxon>Caulobacteraceae</taxon>
        <taxon>Terricaulis</taxon>
    </lineage>
</organism>
<evidence type="ECO:0000259" key="5">
    <source>
        <dbReference type="Pfam" id="PF04828"/>
    </source>
</evidence>
<proteinExistence type="inferred from homology"/>
<protein>
    <recommendedName>
        <fullName evidence="5">CENP-V/GFA domain-containing protein</fullName>
    </recommendedName>
</protein>
<evidence type="ECO:0000256" key="4">
    <source>
        <dbReference type="ARBA" id="ARBA00023239"/>
    </source>
</evidence>
<dbReference type="Proteomes" id="UP000431269">
    <property type="component" value="Chromosome"/>
</dbReference>
<evidence type="ECO:0000313" key="7">
    <source>
        <dbReference type="Proteomes" id="UP000431269"/>
    </source>
</evidence>
<dbReference type="InterPro" id="IPR006913">
    <property type="entry name" value="CENP-V/GFA"/>
</dbReference>
<dbReference type="AlphaFoldDB" id="A0A6I6MTQ1"/>
<dbReference type="GO" id="GO:0016846">
    <property type="term" value="F:carbon-sulfur lyase activity"/>
    <property type="evidence" value="ECO:0007669"/>
    <property type="project" value="InterPro"/>
</dbReference>
<dbReference type="EMBL" id="CP047045">
    <property type="protein sequence ID" value="QGZ96748.1"/>
    <property type="molecule type" value="Genomic_DNA"/>
</dbReference>
<dbReference type="PANTHER" id="PTHR33337:SF40">
    <property type="entry name" value="CENP-V_GFA DOMAIN-CONTAINING PROTEIN-RELATED"/>
    <property type="match status" value="1"/>
</dbReference>
<keyword evidence="2" id="KW-0479">Metal-binding</keyword>
<dbReference type="Pfam" id="PF04828">
    <property type="entry name" value="GFA"/>
    <property type="match status" value="1"/>
</dbReference>
<feature type="domain" description="CENP-V/GFA" evidence="5">
    <location>
        <begin position="2"/>
        <end position="99"/>
    </location>
</feature>
<keyword evidence="4" id="KW-0456">Lyase</keyword>
<dbReference type="KEGG" id="tsv:DSM104635_03609"/>
<reference evidence="7" key="1">
    <citation type="submission" date="2019-12" db="EMBL/GenBank/DDBJ databases">
        <title>Complete genome of Terracaulis silvestris 0127_4.</title>
        <authorList>
            <person name="Vieira S."/>
            <person name="Riedel T."/>
            <person name="Sproer C."/>
            <person name="Pascual J."/>
            <person name="Boedeker C."/>
            <person name="Overmann J."/>
        </authorList>
    </citation>
    <scope>NUCLEOTIDE SEQUENCE [LARGE SCALE GENOMIC DNA]</scope>
    <source>
        <strain evidence="7">0127_4</strain>
    </source>
</reference>
<dbReference type="PANTHER" id="PTHR33337">
    <property type="entry name" value="GFA DOMAIN-CONTAINING PROTEIN"/>
    <property type="match status" value="1"/>
</dbReference>
<keyword evidence="3" id="KW-0862">Zinc</keyword>
<dbReference type="GO" id="GO:0046872">
    <property type="term" value="F:metal ion binding"/>
    <property type="evidence" value="ECO:0007669"/>
    <property type="project" value="UniProtKB-KW"/>
</dbReference>
<name>A0A6I6MTQ1_9CAUL</name>
<accession>A0A6I6MTQ1</accession>
<gene>
    <name evidence="6" type="ORF">DSM104635_03609</name>
</gene>
<evidence type="ECO:0000256" key="3">
    <source>
        <dbReference type="ARBA" id="ARBA00022833"/>
    </source>
</evidence>
<evidence type="ECO:0000256" key="2">
    <source>
        <dbReference type="ARBA" id="ARBA00022723"/>
    </source>
</evidence>
<keyword evidence="7" id="KW-1185">Reference proteome</keyword>
<evidence type="ECO:0000313" key="6">
    <source>
        <dbReference type="EMBL" id="QGZ96748.1"/>
    </source>
</evidence>
<dbReference type="InterPro" id="IPR011057">
    <property type="entry name" value="Mss4-like_sf"/>
</dbReference>
<dbReference type="Gene3D" id="3.90.1590.10">
    <property type="entry name" value="glutathione-dependent formaldehyde- activating enzyme (gfa)"/>
    <property type="match status" value="1"/>
</dbReference>
<comment type="similarity">
    <text evidence="1">Belongs to the Gfa family.</text>
</comment>
<dbReference type="SUPFAM" id="SSF51316">
    <property type="entry name" value="Mss4-like"/>
    <property type="match status" value="1"/>
</dbReference>
<sequence>MRVTAPPMVAMACHCRGCQKLTSSAYSLTLMLPPGGFEVTQGEPVLGALRRAESQHHYCPTCKSWLFTTAPGLQGMTNFRPTMLEDASWVVPYVESYVTEKLPGAETGATHSFDQFPPMERYADLMAGFASEGTRPK</sequence>